<evidence type="ECO:0000313" key="2">
    <source>
        <dbReference type="Proteomes" id="UP001162156"/>
    </source>
</evidence>
<name>A0AAV8WSG5_9CUCU</name>
<sequence>MDAMNDTVSILKQKRIQVNSIFQQLFSEAKEVAEQLSIELKLPRIVSRQTHRQNNMPDQSAEEYFRRAVYIPLLDSIISDLKERLSPNVLALFQLKVFLPRTSYTEEDILTVKEAVKTYSQLLNNSAVTTVVAEFQLWVTKWKREAERGTTIPESLPPITDNCDSDLYPNMRIFSRYLLHYLLRSNSGKILFYSSSP</sequence>
<gene>
    <name evidence="1" type="ORF">NQ314_018701</name>
</gene>
<evidence type="ECO:0000313" key="1">
    <source>
        <dbReference type="EMBL" id="KAJ8928691.1"/>
    </source>
</evidence>
<proteinExistence type="predicted"/>
<organism evidence="1 2">
    <name type="scientific">Rhamnusium bicolor</name>
    <dbReference type="NCBI Taxonomy" id="1586634"/>
    <lineage>
        <taxon>Eukaryota</taxon>
        <taxon>Metazoa</taxon>
        <taxon>Ecdysozoa</taxon>
        <taxon>Arthropoda</taxon>
        <taxon>Hexapoda</taxon>
        <taxon>Insecta</taxon>
        <taxon>Pterygota</taxon>
        <taxon>Neoptera</taxon>
        <taxon>Endopterygota</taxon>
        <taxon>Coleoptera</taxon>
        <taxon>Polyphaga</taxon>
        <taxon>Cucujiformia</taxon>
        <taxon>Chrysomeloidea</taxon>
        <taxon>Cerambycidae</taxon>
        <taxon>Lepturinae</taxon>
        <taxon>Rhagiini</taxon>
        <taxon>Rhamnusium</taxon>
    </lineage>
</organism>
<dbReference type="AlphaFoldDB" id="A0AAV8WSG5"/>
<accession>A0AAV8WSG5</accession>
<dbReference type="Proteomes" id="UP001162156">
    <property type="component" value="Unassembled WGS sequence"/>
</dbReference>
<comment type="caution">
    <text evidence="1">The sequence shown here is derived from an EMBL/GenBank/DDBJ whole genome shotgun (WGS) entry which is preliminary data.</text>
</comment>
<dbReference type="InterPro" id="IPR052958">
    <property type="entry name" value="IFN-induced_PKR_regulator"/>
</dbReference>
<dbReference type="EMBL" id="JANEYF010005296">
    <property type="protein sequence ID" value="KAJ8928691.1"/>
    <property type="molecule type" value="Genomic_DNA"/>
</dbReference>
<dbReference type="PANTHER" id="PTHR46289">
    <property type="entry name" value="52 KDA REPRESSOR OF THE INHIBITOR OF THE PROTEIN KINASE-LIKE PROTEIN-RELATED"/>
    <property type="match status" value="1"/>
</dbReference>
<reference evidence="1" key="1">
    <citation type="journal article" date="2023" name="Insect Mol. Biol.">
        <title>Genome sequencing provides insights into the evolution of gene families encoding plant cell wall-degrading enzymes in longhorned beetles.</title>
        <authorList>
            <person name="Shin N.R."/>
            <person name="Okamura Y."/>
            <person name="Kirsch R."/>
            <person name="Pauchet Y."/>
        </authorList>
    </citation>
    <scope>NUCLEOTIDE SEQUENCE</scope>
    <source>
        <strain evidence="1">RBIC_L_NR</strain>
    </source>
</reference>
<keyword evidence="2" id="KW-1185">Reference proteome</keyword>
<protein>
    <submittedName>
        <fullName evidence="1">Uncharacterized protein</fullName>
    </submittedName>
</protein>
<dbReference type="PANTHER" id="PTHR46289:SF14">
    <property type="entry name" value="DUF4371 DOMAIN-CONTAINING PROTEIN"/>
    <property type="match status" value="1"/>
</dbReference>